<dbReference type="PANTHER" id="PTHR19282">
    <property type="entry name" value="TETRASPANIN"/>
    <property type="match status" value="1"/>
</dbReference>
<dbReference type="Proteomes" id="UP001233999">
    <property type="component" value="Unassembled WGS sequence"/>
</dbReference>
<dbReference type="PROSITE" id="PS00421">
    <property type="entry name" value="TM4_1"/>
    <property type="match status" value="1"/>
</dbReference>
<protein>
    <recommendedName>
        <fullName evidence="7">Tetraspanin</fullName>
    </recommendedName>
</protein>
<feature type="transmembrane region" description="Helical" evidence="7">
    <location>
        <begin position="55"/>
        <end position="76"/>
    </location>
</feature>
<dbReference type="GO" id="GO:0005886">
    <property type="term" value="C:plasma membrane"/>
    <property type="evidence" value="ECO:0007669"/>
    <property type="project" value="TreeGrafter"/>
</dbReference>
<keyword evidence="5 7" id="KW-0472">Membrane</keyword>
<comment type="caution">
    <text evidence="8">The sequence shown here is derived from an EMBL/GenBank/DDBJ whole genome shotgun (WGS) entry which is preliminary data.</text>
</comment>
<evidence type="ECO:0000256" key="2">
    <source>
        <dbReference type="ARBA" id="ARBA00006840"/>
    </source>
</evidence>
<organism evidence="8 9">
    <name type="scientific">Diploptera punctata</name>
    <name type="common">Pacific beetle cockroach</name>
    <dbReference type="NCBI Taxonomy" id="6984"/>
    <lineage>
        <taxon>Eukaryota</taxon>
        <taxon>Metazoa</taxon>
        <taxon>Ecdysozoa</taxon>
        <taxon>Arthropoda</taxon>
        <taxon>Hexapoda</taxon>
        <taxon>Insecta</taxon>
        <taxon>Pterygota</taxon>
        <taxon>Neoptera</taxon>
        <taxon>Polyneoptera</taxon>
        <taxon>Dictyoptera</taxon>
        <taxon>Blattodea</taxon>
        <taxon>Blaberoidea</taxon>
        <taxon>Blaberidae</taxon>
        <taxon>Diplopterinae</taxon>
        <taxon>Diploptera</taxon>
    </lineage>
</organism>
<evidence type="ECO:0000256" key="4">
    <source>
        <dbReference type="ARBA" id="ARBA00022989"/>
    </source>
</evidence>
<dbReference type="AlphaFoldDB" id="A0AAD8AFR3"/>
<dbReference type="CDD" id="cd03127">
    <property type="entry name" value="tetraspanin_LEL"/>
    <property type="match status" value="1"/>
</dbReference>
<evidence type="ECO:0000313" key="8">
    <source>
        <dbReference type="EMBL" id="KAJ9598192.1"/>
    </source>
</evidence>
<feature type="transmembrane region" description="Helical" evidence="7">
    <location>
        <begin position="83"/>
        <end position="107"/>
    </location>
</feature>
<evidence type="ECO:0000256" key="6">
    <source>
        <dbReference type="PIRSR" id="PIRSR002419-1"/>
    </source>
</evidence>
<dbReference type="InterPro" id="IPR018499">
    <property type="entry name" value="Tetraspanin/Peripherin"/>
</dbReference>
<feature type="disulfide bond" evidence="6">
    <location>
        <begin position="146"/>
        <end position="167"/>
    </location>
</feature>
<feature type="disulfide bond" evidence="6">
    <location>
        <begin position="145"/>
        <end position="176"/>
    </location>
</feature>
<feature type="transmembrane region" description="Helical" evidence="7">
    <location>
        <begin position="12"/>
        <end position="35"/>
    </location>
</feature>
<dbReference type="InterPro" id="IPR008952">
    <property type="entry name" value="Tetraspanin_EC2_sf"/>
</dbReference>
<evidence type="ECO:0000256" key="3">
    <source>
        <dbReference type="ARBA" id="ARBA00022692"/>
    </source>
</evidence>
<dbReference type="EMBL" id="JASPKZ010001238">
    <property type="protein sequence ID" value="KAJ9598192.1"/>
    <property type="molecule type" value="Genomic_DNA"/>
</dbReference>
<accession>A0AAD8AFR3</accession>
<comment type="subcellular location">
    <subcellularLocation>
        <location evidence="1 7">Membrane</location>
        <topology evidence="1 7">Multi-pass membrane protein</topology>
    </subcellularLocation>
</comment>
<keyword evidence="9" id="KW-1185">Reference proteome</keyword>
<evidence type="ECO:0000256" key="1">
    <source>
        <dbReference type="ARBA" id="ARBA00004141"/>
    </source>
</evidence>
<dbReference type="PIRSF" id="PIRSF002419">
    <property type="entry name" value="Tetraspanin"/>
    <property type="match status" value="1"/>
</dbReference>
<sequence>MGLSGGEACIKYLLFAFNLIFVLTGISTIVVGAIIPALYHDYRPVLQDGFFSIPYLLIAIGVIVFIVSFFGCCGAIKENHCMVMLFSVLLIIIFVMELAGGIAAYVLKDQTADSLGHQLNRTSHDFGRNQEYTTFWNVMQSELHCCGVDSYHDWMSVFHNNTLPQTCCKGNMEMNCTTASLKIYGIGCIQGLAEFLKNRAVALGASAIAIALIQVFGIILSCKLATYIRQNNYV</sequence>
<reference evidence="8" key="2">
    <citation type="submission" date="2023-05" db="EMBL/GenBank/DDBJ databases">
        <authorList>
            <person name="Fouks B."/>
        </authorList>
    </citation>
    <scope>NUCLEOTIDE SEQUENCE</scope>
    <source>
        <strain evidence="8">Stay&amp;Tobe</strain>
        <tissue evidence="8">Testes</tissue>
    </source>
</reference>
<dbReference type="InterPro" id="IPR018503">
    <property type="entry name" value="Tetraspanin_CS"/>
</dbReference>
<evidence type="ECO:0000313" key="9">
    <source>
        <dbReference type="Proteomes" id="UP001233999"/>
    </source>
</evidence>
<keyword evidence="3 7" id="KW-0812">Transmembrane</keyword>
<dbReference type="PANTHER" id="PTHR19282:SF456">
    <property type="entry name" value="CD63 MOLECULE"/>
    <property type="match status" value="1"/>
</dbReference>
<gene>
    <name evidence="8" type="ORF">L9F63_011130</name>
</gene>
<keyword evidence="4 7" id="KW-1133">Transmembrane helix</keyword>
<proteinExistence type="inferred from homology"/>
<name>A0AAD8AFR3_DIPPU</name>
<dbReference type="PRINTS" id="PR00259">
    <property type="entry name" value="TMFOUR"/>
</dbReference>
<keyword evidence="6" id="KW-1015">Disulfide bond</keyword>
<comment type="similarity">
    <text evidence="2 7">Belongs to the tetraspanin (TM4SF) family.</text>
</comment>
<dbReference type="Pfam" id="PF00335">
    <property type="entry name" value="Tetraspanin"/>
    <property type="match status" value="1"/>
</dbReference>
<dbReference type="SUPFAM" id="SSF48652">
    <property type="entry name" value="Tetraspanin"/>
    <property type="match status" value="1"/>
</dbReference>
<evidence type="ECO:0000256" key="7">
    <source>
        <dbReference type="RuleBase" id="RU361218"/>
    </source>
</evidence>
<dbReference type="InterPro" id="IPR000301">
    <property type="entry name" value="Tetraspanin_animals"/>
</dbReference>
<evidence type="ECO:0000256" key="5">
    <source>
        <dbReference type="ARBA" id="ARBA00023136"/>
    </source>
</evidence>
<dbReference type="Gene3D" id="1.10.1450.10">
    <property type="entry name" value="Tetraspanin"/>
    <property type="match status" value="1"/>
</dbReference>
<feature type="transmembrane region" description="Helical" evidence="7">
    <location>
        <begin position="200"/>
        <end position="220"/>
    </location>
</feature>
<reference evidence="8" key="1">
    <citation type="journal article" date="2023" name="IScience">
        <title>Live-bearing cockroach genome reveals convergent evolutionary mechanisms linked to viviparity in insects and beyond.</title>
        <authorList>
            <person name="Fouks B."/>
            <person name="Harrison M.C."/>
            <person name="Mikhailova A.A."/>
            <person name="Marchal E."/>
            <person name="English S."/>
            <person name="Carruthers M."/>
            <person name="Jennings E.C."/>
            <person name="Chiamaka E.L."/>
            <person name="Frigard R.A."/>
            <person name="Pippel M."/>
            <person name="Attardo G.M."/>
            <person name="Benoit J.B."/>
            <person name="Bornberg-Bauer E."/>
            <person name="Tobe S.S."/>
        </authorList>
    </citation>
    <scope>NUCLEOTIDE SEQUENCE</scope>
    <source>
        <strain evidence="8">Stay&amp;Tobe</strain>
    </source>
</reference>